<feature type="transmembrane region" description="Helical" evidence="2">
    <location>
        <begin position="6"/>
        <end position="24"/>
    </location>
</feature>
<reference evidence="3 4" key="1">
    <citation type="journal article" date="2016" name="Front. Microbiol.">
        <title>Fuerstia marisgermanicae gen. nov., sp. nov., an Unusual Member of the Phylum Planctomycetes from the German Wadden Sea.</title>
        <authorList>
            <person name="Kohn T."/>
            <person name="Heuer A."/>
            <person name="Jogler M."/>
            <person name="Vollmers J."/>
            <person name="Boedeker C."/>
            <person name="Bunk B."/>
            <person name="Rast P."/>
            <person name="Borchert D."/>
            <person name="Glockner I."/>
            <person name="Freese H.M."/>
            <person name="Klenk H.P."/>
            <person name="Overmann J."/>
            <person name="Kaster A.K."/>
            <person name="Rohde M."/>
            <person name="Wiegand S."/>
            <person name="Jogler C."/>
        </authorList>
    </citation>
    <scope>NUCLEOTIDE SEQUENCE [LARGE SCALE GENOMIC DNA]</scope>
    <source>
        <strain evidence="3 4">NH11</strain>
    </source>
</reference>
<proteinExistence type="predicted"/>
<dbReference type="KEGG" id="fmr:Fuma_02142"/>
<gene>
    <name evidence="3" type="ORF">Fuma_02142</name>
</gene>
<evidence type="ECO:0000313" key="3">
    <source>
        <dbReference type="EMBL" id="APZ92531.1"/>
    </source>
</evidence>
<evidence type="ECO:0000256" key="1">
    <source>
        <dbReference type="SAM" id="MobiDB-lite"/>
    </source>
</evidence>
<keyword evidence="2" id="KW-0812">Transmembrane</keyword>
<dbReference type="EMBL" id="CP017641">
    <property type="protein sequence ID" value="APZ92531.1"/>
    <property type="molecule type" value="Genomic_DNA"/>
</dbReference>
<keyword evidence="2" id="KW-0472">Membrane</keyword>
<evidence type="ECO:0000256" key="2">
    <source>
        <dbReference type="SAM" id="Phobius"/>
    </source>
</evidence>
<protein>
    <submittedName>
        <fullName evidence="3">Uncharacterized protein</fullName>
    </submittedName>
</protein>
<keyword evidence="2" id="KW-1133">Transmembrane helix</keyword>
<organism evidence="3 4">
    <name type="scientific">Fuerstiella marisgermanici</name>
    <dbReference type="NCBI Taxonomy" id="1891926"/>
    <lineage>
        <taxon>Bacteria</taxon>
        <taxon>Pseudomonadati</taxon>
        <taxon>Planctomycetota</taxon>
        <taxon>Planctomycetia</taxon>
        <taxon>Planctomycetales</taxon>
        <taxon>Planctomycetaceae</taxon>
        <taxon>Fuerstiella</taxon>
    </lineage>
</organism>
<keyword evidence="4" id="KW-1185">Reference proteome</keyword>
<accession>A0A1P8WEQ2</accession>
<name>A0A1P8WEQ2_9PLAN</name>
<feature type="compositionally biased region" description="Polar residues" evidence="1">
    <location>
        <begin position="28"/>
        <end position="37"/>
    </location>
</feature>
<dbReference type="STRING" id="1891926.Fuma_02142"/>
<evidence type="ECO:0000313" key="4">
    <source>
        <dbReference type="Proteomes" id="UP000187735"/>
    </source>
</evidence>
<sequence>MQKRGLRIFGVLLFNGFEFTMFLASDAKPNSTTSPSYGNPARRQG</sequence>
<dbReference type="Proteomes" id="UP000187735">
    <property type="component" value="Chromosome"/>
</dbReference>
<feature type="region of interest" description="Disordered" evidence="1">
    <location>
        <begin position="26"/>
        <end position="45"/>
    </location>
</feature>
<dbReference type="AlphaFoldDB" id="A0A1P8WEQ2"/>